<protein>
    <recommendedName>
        <fullName evidence="3">NmrA-like domain-containing protein</fullName>
    </recommendedName>
</protein>
<reference evidence="4" key="1">
    <citation type="submission" date="2014-09" db="EMBL/GenBank/DDBJ databases">
        <title>Genome sequence of the luminous mushroom Mycena chlorophos for searching fungal bioluminescence genes.</title>
        <authorList>
            <person name="Tanaka Y."/>
            <person name="Kasuga D."/>
            <person name="Oba Y."/>
            <person name="Hase S."/>
            <person name="Sato K."/>
            <person name="Oba Y."/>
            <person name="Sakakibara Y."/>
        </authorList>
    </citation>
    <scope>NUCLEOTIDE SEQUENCE</scope>
</reference>
<dbReference type="EMBL" id="DF847200">
    <property type="protein sequence ID" value="GAT51430.1"/>
    <property type="molecule type" value="Genomic_DNA"/>
</dbReference>
<dbReference type="CDD" id="cd05251">
    <property type="entry name" value="NmrA_like_SDR_a"/>
    <property type="match status" value="1"/>
</dbReference>
<evidence type="ECO:0000313" key="5">
    <source>
        <dbReference type="Proteomes" id="UP000815677"/>
    </source>
</evidence>
<dbReference type="Gene3D" id="3.90.25.10">
    <property type="entry name" value="UDP-galactose 4-epimerase, domain 1"/>
    <property type="match status" value="1"/>
</dbReference>
<dbReference type="InterPro" id="IPR036291">
    <property type="entry name" value="NAD(P)-bd_dom_sf"/>
</dbReference>
<accession>A0ABQ0LK44</accession>
<comment type="similarity">
    <text evidence="1">Belongs to the NmrA-type oxidoreductase family.</text>
</comment>
<evidence type="ECO:0000313" key="4">
    <source>
        <dbReference type="EMBL" id="GAT51430.1"/>
    </source>
</evidence>
<dbReference type="Gene3D" id="3.40.50.720">
    <property type="entry name" value="NAD(P)-binding Rossmann-like Domain"/>
    <property type="match status" value="1"/>
</dbReference>
<dbReference type="InterPro" id="IPR008030">
    <property type="entry name" value="NmrA-like"/>
</dbReference>
<organism evidence="4 5">
    <name type="scientific">Mycena chlorophos</name>
    <name type="common">Agaric fungus</name>
    <name type="synonym">Agaricus chlorophos</name>
    <dbReference type="NCBI Taxonomy" id="658473"/>
    <lineage>
        <taxon>Eukaryota</taxon>
        <taxon>Fungi</taxon>
        <taxon>Dikarya</taxon>
        <taxon>Basidiomycota</taxon>
        <taxon>Agaricomycotina</taxon>
        <taxon>Agaricomycetes</taxon>
        <taxon>Agaricomycetidae</taxon>
        <taxon>Agaricales</taxon>
        <taxon>Marasmiineae</taxon>
        <taxon>Mycenaceae</taxon>
        <taxon>Mycena</taxon>
    </lineage>
</organism>
<evidence type="ECO:0000256" key="2">
    <source>
        <dbReference type="ARBA" id="ARBA00022857"/>
    </source>
</evidence>
<keyword evidence="2" id="KW-0521">NADP</keyword>
<evidence type="ECO:0000259" key="3">
    <source>
        <dbReference type="Pfam" id="PF05368"/>
    </source>
</evidence>
<dbReference type="SUPFAM" id="SSF51735">
    <property type="entry name" value="NAD(P)-binding Rossmann-fold domains"/>
    <property type="match status" value="1"/>
</dbReference>
<name>A0ABQ0LK44_MYCCL</name>
<evidence type="ECO:0000256" key="1">
    <source>
        <dbReference type="ARBA" id="ARBA00006328"/>
    </source>
</evidence>
<sequence>MSSSRVVAVFGATGQQGSAVLRALLKDGLFSPRAIARNPDSEAAKTLSAQGVEVVQGDSQDKVSLVRALRGSEAVFAMTAPVMPLSNEGPNELTAGKNIVDAAKEVGVKFFIWMGMPSIKRISRGKYTQCLHYDQKEEVETYLHASGIPNASLHLGGFLENLWKFGTLKKNDDGPGYTLAIPKFQPGQYQAFTWVDRDVPQATLALLKAYTDPEKLKALNGKVFPLVNACMPYSELASRIGEVLGVEVAFTTIPATGAAYRDEMFAAHAEYSGLYTATSVPNPNLVALGVKLGTIDEFLEEEVKPRFSAAALTNETCCNTATGFFSSLADVSRPLKRTASCAPHPDKLVFHSNTSQARLVAQEPREVSRKDRATLLLPGLSHTRGVRRAMSAAHDPLLTPELVDLILWHLHTSQADLRSCALVTRGWSYPAQAHLLRTIRLSGRPSSWRVVATLAAHTHLVQHVRRLRILRSDAAPNSTDSDNTSFEDTLEQLRDAFTRSSSPINLAEVTFAHLKNAISARTFVVLQCLVSLPSVESVEMQCMFPSIGDFARLWSRCSSRVKHLHLIYAVRPSWRGKDDGEELRVQRSSKIALESFSTISSTEDPALRLLPFDFFALKTLTVLHLRQNETKQLFARNYATLGELNLGIPDPDPYPRFSAPPSPATPQPSPVDLTLLPHLRTLGLSFPTIPKTLQTALSILATLPEGTMALKTVKFTPVRHINRFMPSPVGMPEARALDERLAQLSVAVLVDPKDGGPEERGEEEVWETWRSELHRVERVGKLRRVERECECCRGLA</sequence>
<dbReference type="InterPro" id="IPR051164">
    <property type="entry name" value="NmrA-like_oxidored"/>
</dbReference>
<dbReference type="PANTHER" id="PTHR42748">
    <property type="entry name" value="NITROGEN METABOLITE REPRESSION PROTEIN NMRA FAMILY MEMBER"/>
    <property type="match status" value="1"/>
</dbReference>
<feature type="domain" description="NmrA-like" evidence="3">
    <location>
        <begin position="5"/>
        <end position="255"/>
    </location>
</feature>
<dbReference type="Pfam" id="PF05368">
    <property type="entry name" value="NmrA"/>
    <property type="match status" value="1"/>
</dbReference>
<keyword evidence="5" id="KW-1185">Reference proteome</keyword>
<dbReference type="Proteomes" id="UP000815677">
    <property type="component" value="Unassembled WGS sequence"/>
</dbReference>
<dbReference type="PANTHER" id="PTHR42748:SF7">
    <property type="entry name" value="NMRA LIKE REDOX SENSOR 1-RELATED"/>
    <property type="match status" value="1"/>
</dbReference>
<gene>
    <name evidence="4" type="ORF">MCHLO_08574</name>
</gene>
<proteinExistence type="inferred from homology"/>